<evidence type="ECO:0000256" key="1">
    <source>
        <dbReference type="ARBA" id="ARBA00005595"/>
    </source>
</evidence>
<evidence type="ECO:0008006" key="5">
    <source>
        <dbReference type="Google" id="ProtNLM"/>
    </source>
</evidence>
<dbReference type="GO" id="GO:0071014">
    <property type="term" value="C:post-mRNA release spliceosomal complex"/>
    <property type="evidence" value="ECO:0007669"/>
    <property type="project" value="TreeGrafter"/>
</dbReference>
<keyword evidence="4" id="KW-1185">Reference proteome</keyword>
<evidence type="ECO:0000313" key="3">
    <source>
        <dbReference type="EMBL" id="KAG2211846.1"/>
    </source>
</evidence>
<dbReference type="AlphaFoldDB" id="A0A8H7RLI6"/>
<evidence type="ECO:0000256" key="2">
    <source>
        <dbReference type="SAM" id="MobiDB-lite"/>
    </source>
</evidence>
<organism evidence="3 4">
    <name type="scientific">Mucor saturninus</name>
    <dbReference type="NCBI Taxonomy" id="64648"/>
    <lineage>
        <taxon>Eukaryota</taxon>
        <taxon>Fungi</taxon>
        <taxon>Fungi incertae sedis</taxon>
        <taxon>Mucoromycota</taxon>
        <taxon>Mucoromycotina</taxon>
        <taxon>Mucoromycetes</taxon>
        <taxon>Mucorales</taxon>
        <taxon>Mucorineae</taxon>
        <taxon>Mucoraceae</taxon>
        <taxon>Mucor</taxon>
    </lineage>
</organism>
<dbReference type="Pfam" id="PF04502">
    <property type="entry name" value="Saf4_Yju2"/>
    <property type="match status" value="1"/>
</dbReference>
<feature type="region of interest" description="Disordered" evidence="2">
    <location>
        <begin position="294"/>
        <end position="317"/>
    </location>
</feature>
<dbReference type="InterPro" id="IPR007590">
    <property type="entry name" value="Saf4/Yju2"/>
</dbReference>
<evidence type="ECO:0000313" key="4">
    <source>
        <dbReference type="Proteomes" id="UP000603453"/>
    </source>
</evidence>
<dbReference type="Proteomes" id="UP000603453">
    <property type="component" value="Unassembled WGS sequence"/>
</dbReference>
<dbReference type="PANTHER" id="PTHR12111:SF2">
    <property type="entry name" value="SPLICING FACTOR YJU2B-RELATED"/>
    <property type="match status" value="1"/>
</dbReference>
<dbReference type="OrthoDB" id="360327at2759"/>
<dbReference type="EMBL" id="JAEPRD010000007">
    <property type="protein sequence ID" value="KAG2211846.1"/>
    <property type="molecule type" value="Genomic_DNA"/>
</dbReference>
<reference evidence="3" key="1">
    <citation type="submission" date="2020-12" db="EMBL/GenBank/DDBJ databases">
        <title>Metabolic potential, ecology and presence of endohyphal bacteria is reflected in genomic diversity of Mucoromycotina.</title>
        <authorList>
            <person name="Muszewska A."/>
            <person name="Okrasinska A."/>
            <person name="Steczkiewicz K."/>
            <person name="Drgas O."/>
            <person name="Orlowska M."/>
            <person name="Perlinska-Lenart U."/>
            <person name="Aleksandrzak-Piekarczyk T."/>
            <person name="Szatraj K."/>
            <person name="Zielenkiewicz U."/>
            <person name="Pilsyk S."/>
            <person name="Malc E."/>
            <person name="Mieczkowski P."/>
            <person name="Kruszewska J.S."/>
            <person name="Biernat P."/>
            <person name="Pawlowska J."/>
        </authorList>
    </citation>
    <scope>NUCLEOTIDE SEQUENCE</scope>
    <source>
        <strain evidence="3">WA0000017839</strain>
    </source>
</reference>
<accession>A0A8H7RLI6</accession>
<name>A0A8H7RLI6_9FUNG</name>
<proteinExistence type="inferred from homology"/>
<dbReference type="GO" id="GO:0000398">
    <property type="term" value="P:mRNA splicing, via spliceosome"/>
    <property type="evidence" value="ECO:0007669"/>
    <property type="project" value="InterPro"/>
</dbReference>
<gene>
    <name evidence="3" type="ORF">INT47_004533</name>
</gene>
<dbReference type="GO" id="GO:0005684">
    <property type="term" value="C:U2-type spliceosomal complex"/>
    <property type="evidence" value="ECO:0007669"/>
    <property type="project" value="TreeGrafter"/>
</dbReference>
<comment type="caution">
    <text evidence="3">The sequence shown here is derived from an EMBL/GenBank/DDBJ whole genome shotgun (WGS) entry which is preliminary data.</text>
</comment>
<protein>
    <recommendedName>
        <fullName evidence="5">Coiled-coil domain-containing protein 130</fullName>
    </recommendedName>
</protein>
<comment type="similarity">
    <text evidence="1">Belongs to the CWC16 family.</text>
</comment>
<dbReference type="PANTHER" id="PTHR12111">
    <property type="entry name" value="SPLICING FACTOR YJU2"/>
    <property type="match status" value="1"/>
</dbReference>
<sequence length="317" mass="36435">MQPFNKYYAPDWTPEKGSINKFNGTHAYGARAKKIDQGILVVRFELPYNIWCLGCNNHVGQGVRYNAEKKTVGKYYSTPIIQFRMKCHLCDNYIEIQTDPKNSAYVVVSGAQKKMEEWKAEDTEVIQLQDPEVKEKLESDPMYRLEHGINDKKTIDKAAPHITQLQDLNQSQWSDPYLKSQQLRKQFRQVKKKDKSEFEETEKVRDKHSLGIALLPESTSDVIGAKSVEYKTSHLLDKKRLETAVAPLFNQIKPTEKELNNLGHIAKIHTRMKTDPFYNPKRANAIKLNDVVVKPSKKKSRSNDGKGLVCYTDSESD</sequence>